<evidence type="ECO:0000313" key="2">
    <source>
        <dbReference type="Proteomes" id="UP000789396"/>
    </source>
</evidence>
<dbReference type="AlphaFoldDB" id="A0A9N9IMQ0"/>
<feature type="non-terminal residue" evidence="1">
    <location>
        <position position="93"/>
    </location>
</feature>
<dbReference type="Proteomes" id="UP000789396">
    <property type="component" value="Unassembled WGS sequence"/>
</dbReference>
<name>A0A9N9IMQ0_9GLOM</name>
<sequence length="93" mass="10638">TLNAGDFFPEIEVNKDKCNKLECSQKSAETENLIKNIQYSLVVKMIEQVDVAIHEKKHKETVKLADLLNELENKGQELSSSSFALYLQVKELR</sequence>
<comment type="caution">
    <text evidence="1">The sequence shown here is derived from an EMBL/GenBank/DDBJ whole genome shotgun (WGS) entry which is preliminary data.</text>
</comment>
<gene>
    <name evidence="1" type="ORF">RFULGI_LOCUS12978</name>
</gene>
<organism evidence="1 2">
    <name type="scientific">Racocetra fulgida</name>
    <dbReference type="NCBI Taxonomy" id="60492"/>
    <lineage>
        <taxon>Eukaryota</taxon>
        <taxon>Fungi</taxon>
        <taxon>Fungi incertae sedis</taxon>
        <taxon>Mucoromycota</taxon>
        <taxon>Glomeromycotina</taxon>
        <taxon>Glomeromycetes</taxon>
        <taxon>Diversisporales</taxon>
        <taxon>Gigasporaceae</taxon>
        <taxon>Racocetra</taxon>
    </lineage>
</organism>
<protein>
    <submittedName>
        <fullName evidence="1">12018_t:CDS:1</fullName>
    </submittedName>
</protein>
<dbReference type="EMBL" id="CAJVPZ010032685">
    <property type="protein sequence ID" value="CAG8742441.1"/>
    <property type="molecule type" value="Genomic_DNA"/>
</dbReference>
<evidence type="ECO:0000313" key="1">
    <source>
        <dbReference type="EMBL" id="CAG8742441.1"/>
    </source>
</evidence>
<reference evidence="1" key="1">
    <citation type="submission" date="2021-06" db="EMBL/GenBank/DDBJ databases">
        <authorList>
            <person name="Kallberg Y."/>
            <person name="Tangrot J."/>
            <person name="Rosling A."/>
        </authorList>
    </citation>
    <scope>NUCLEOTIDE SEQUENCE</scope>
    <source>
        <strain evidence="1">IN212</strain>
    </source>
</reference>
<keyword evidence="2" id="KW-1185">Reference proteome</keyword>
<proteinExistence type="predicted"/>
<accession>A0A9N9IMQ0</accession>